<dbReference type="EMBL" id="ALZR01000096">
    <property type="protein sequence ID" value="EJV14311.1"/>
    <property type="molecule type" value="Genomic_DNA"/>
</dbReference>
<evidence type="ECO:0000313" key="2">
    <source>
        <dbReference type="Proteomes" id="UP000004117"/>
    </source>
</evidence>
<organism evidence="1 2">
    <name type="scientific">Enterococcus faecalis ERV63</name>
    <dbReference type="NCBI Taxonomy" id="1134793"/>
    <lineage>
        <taxon>Bacteria</taxon>
        <taxon>Bacillati</taxon>
        <taxon>Bacillota</taxon>
        <taxon>Bacilli</taxon>
        <taxon>Lactobacillales</taxon>
        <taxon>Enterococcaceae</taxon>
        <taxon>Enterococcus</taxon>
    </lineage>
</organism>
<accession>A0AAV3GI12</accession>
<dbReference type="Proteomes" id="UP000004117">
    <property type="component" value="Unassembled WGS sequence"/>
</dbReference>
<protein>
    <submittedName>
        <fullName evidence="1">Uncharacterized protein</fullName>
    </submittedName>
</protein>
<evidence type="ECO:0000313" key="1">
    <source>
        <dbReference type="EMBL" id="EJV14311.1"/>
    </source>
</evidence>
<sequence>MGNFLQYLLVTSIYHSQEFGTTNIHKNDTRKDALPHFSSAVLVIINQE</sequence>
<comment type="caution">
    <text evidence="1">The sequence shown here is derived from an EMBL/GenBank/DDBJ whole genome shotgun (WGS) entry which is preliminary data.</text>
</comment>
<name>A0AAV3GI12_ENTFL</name>
<proteinExistence type="predicted"/>
<reference evidence="1 2" key="1">
    <citation type="submission" date="2012-04" db="EMBL/GenBank/DDBJ databases">
        <authorList>
            <person name="Weinstock G."/>
            <person name="Sodergren E."/>
            <person name="Lobos E.A."/>
            <person name="Fulton L."/>
            <person name="Fulton R."/>
            <person name="Courtney L."/>
            <person name="Fronick C."/>
            <person name="O'Laughlin M."/>
            <person name="Godfrey J."/>
            <person name="Wilson R.M."/>
            <person name="Miner T."/>
            <person name="Farmer C."/>
            <person name="Delehaunty K."/>
            <person name="Cordes M."/>
            <person name="Minx P."/>
            <person name="Tomlinson C."/>
            <person name="Chen J."/>
            <person name="Wollam A."/>
            <person name="Pepin K.H."/>
            <person name="Bhonagiri V."/>
            <person name="Zhang X."/>
            <person name="Suruliraj S."/>
            <person name="Warren W."/>
            <person name="Mitreva M."/>
            <person name="Mardis E.R."/>
            <person name="Wilson R.K."/>
        </authorList>
    </citation>
    <scope>NUCLEOTIDE SEQUENCE [LARGE SCALE GENOMIC DNA]</scope>
    <source>
        <strain evidence="1 2">ERV63</strain>
    </source>
</reference>
<dbReference type="AlphaFoldDB" id="A0AAV3GI12"/>
<gene>
    <name evidence="1" type="ORF">HMPREF1336_02610</name>
</gene>